<reference evidence="1 2" key="1">
    <citation type="submission" date="2017-11" db="EMBL/GenBank/DDBJ databases">
        <title>Evolution of Phototrophy in the Chloroflexi Phylum Driven by Horizontal Gene Transfer.</title>
        <authorList>
            <person name="Ward L.M."/>
            <person name="Hemp J."/>
            <person name="Shih P.M."/>
            <person name="Mcglynn S.E."/>
            <person name="Fischer W."/>
        </authorList>
    </citation>
    <scope>NUCLEOTIDE SEQUENCE [LARGE SCALE GENOMIC DNA]</scope>
    <source>
        <strain evidence="1">JP3_7</strain>
    </source>
</reference>
<dbReference type="AlphaFoldDB" id="A0A2M8Q9C2"/>
<name>A0A2M8Q9C2_9CHLR</name>
<organism evidence="1 2">
    <name type="scientific">Candidatus Thermofonsia Clade 3 bacterium</name>
    <dbReference type="NCBI Taxonomy" id="2364212"/>
    <lineage>
        <taxon>Bacteria</taxon>
        <taxon>Bacillati</taxon>
        <taxon>Chloroflexota</taxon>
        <taxon>Candidatus Thermofontia</taxon>
        <taxon>Candidatus Thermofonsia Clade 3</taxon>
    </lineage>
</organism>
<evidence type="ECO:0000313" key="2">
    <source>
        <dbReference type="Proteomes" id="UP000230790"/>
    </source>
</evidence>
<gene>
    <name evidence="1" type="ORF">CUN48_14010</name>
</gene>
<dbReference type="Proteomes" id="UP000230790">
    <property type="component" value="Unassembled WGS sequence"/>
</dbReference>
<sequence>MDYLPTRLGDLIVWMANFASKLPGYASTFGLSAAEVAQVATDRAVLEFAINGARIRQTDAQEWVQFRETVLFAPLGTPMPSLPTPGNVGALPTGALASIVPRVRALVQRLKAHPNYTTAIGEDLGIEPPSVSQPDRPTLRARAETNFRVRLTFTMYRMPMLEIQSRRGSETEFTTIAFDTSSPYVDGREPLEAGKPEVREYRARYIDRNDQPIGDWSDVVSVTAKP</sequence>
<accession>A0A2M8Q9C2</accession>
<dbReference type="EMBL" id="PGTN01000234">
    <property type="protein sequence ID" value="PJF46396.1"/>
    <property type="molecule type" value="Genomic_DNA"/>
</dbReference>
<proteinExistence type="predicted"/>
<protein>
    <submittedName>
        <fullName evidence="1">Uncharacterized protein</fullName>
    </submittedName>
</protein>
<comment type="caution">
    <text evidence="1">The sequence shown here is derived from an EMBL/GenBank/DDBJ whole genome shotgun (WGS) entry which is preliminary data.</text>
</comment>
<evidence type="ECO:0000313" key="1">
    <source>
        <dbReference type="EMBL" id="PJF46396.1"/>
    </source>
</evidence>